<evidence type="ECO:0000256" key="1">
    <source>
        <dbReference type="ARBA" id="ARBA00004651"/>
    </source>
</evidence>
<organism evidence="15 16">
    <name type="scientific">Aerococcus urinae</name>
    <dbReference type="NCBI Taxonomy" id="1376"/>
    <lineage>
        <taxon>Bacteria</taxon>
        <taxon>Bacillati</taxon>
        <taxon>Bacillota</taxon>
        <taxon>Bacilli</taxon>
        <taxon>Lactobacillales</taxon>
        <taxon>Aerococcaceae</taxon>
        <taxon>Aerococcus</taxon>
    </lineage>
</organism>
<dbReference type="PANTHER" id="PTHR21248">
    <property type="entry name" value="CARDIOLIPIN SYNTHASE"/>
    <property type="match status" value="1"/>
</dbReference>
<feature type="active site" evidence="13">
    <location>
        <position position="228"/>
    </location>
</feature>
<feature type="active site" evidence="13">
    <location>
        <position position="411"/>
    </location>
</feature>
<dbReference type="GO" id="GO:0005886">
    <property type="term" value="C:plasma membrane"/>
    <property type="evidence" value="ECO:0007669"/>
    <property type="project" value="UniProtKB-SubCell"/>
</dbReference>
<evidence type="ECO:0000256" key="13">
    <source>
        <dbReference type="HAMAP-Rule" id="MF_01916"/>
    </source>
</evidence>
<reference evidence="15 16" key="1">
    <citation type="submission" date="2020-12" db="EMBL/GenBank/DDBJ databases">
        <title>FDA dAtabase for Regulatory Grade micrObial Sequences (FDA-ARGOS): Supporting development and validation of Infectious Disease Dx tests.</title>
        <authorList>
            <person name="Sproer C."/>
            <person name="Gronow S."/>
            <person name="Severitt S."/>
            <person name="Schroder I."/>
            <person name="Tallon L."/>
            <person name="Sadzewicz L."/>
            <person name="Zhao X."/>
            <person name="Boylan J."/>
            <person name="Ott S."/>
            <person name="Bowen H."/>
            <person name="Vavikolanu K."/>
            <person name="Mehta A."/>
            <person name="Aluvathingal J."/>
            <person name="Nadendla S."/>
            <person name="Lowell S."/>
            <person name="Myers T."/>
            <person name="Yan Y."/>
            <person name="Sichtig H."/>
        </authorList>
    </citation>
    <scope>NUCLEOTIDE SEQUENCE [LARGE SCALE GENOMIC DNA]</scope>
    <source>
        <strain evidence="15 16">FDAARGOS_911</strain>
    </source>
</reference>
<dbReference type="SUPFAM" id="SSF56024">
    <property type="entry name" value="Phospholipase D/nuclease"/>
    <property type="match status" value="2"/>
</dbReference>
<dbReference type="Proteomes" id="UP000594771">
    <property type="component" value="Chromosome"/>
</dbReference>
<dbReference type="PANTHER" id="PTHR21248:SF22">
    <property type="entry name" value="PHOSPHOLIPASE D"/>
    <property type="match status" value="1"/>
</dbReference>
<keyword evidence="2 13" id="KW-1003">Cell membrane</keyword>
<dbReference type="EC" id="2.7.8.-" evidence="13 14"/>
<dbReference type="Pfam" id="PF13396">
    <property type="entry name" value="PLDc_N"/>
    <property type="match status" value="1"/>
</dbReference>
<evidence type="ECO:0000256" key="10">
    <source>
        <dbReference type="ARBA" id="ARBA00023209"/>
    </source>
</evidence>
<evidence type="ECO:0000256" key="4">
    <source>
        <dbReference type="ARBA" id="ARBA00022679"/>
    </source>
</evidence>
<accession>A0A0X8FDQ7</accession>
<comment type="catalytic activity">
    <reaction evidence="13">
        <text>2 a 1,2-diacyl-sn-glycero-3-phospho-(1'-sn-glycerol) = a cardiolipin + glycerol</text>
        <dbReference type="Rhea" id="RHEA:31451"/>
        <dbReference type="ChEBI" id="CHEBI:17754"/>
        <dbReference type="ChEBI" id="CHEBI:62237"/>
        <dbReference type="ChEBI" id="CHEBI:64716"/>
    </reaction>
</comment>
<keyword evidence="3 13" id="KW-0444">Lipid biosynthesis</keyword>
<evidence type="ECO:0000256" key="8">
    <source>
        <dbReference type="ARBA" id="ARBA00023098"/>
    </source>
</evidence>
<evidence type="ECO:0000313" key="16">
    <source>
        <dbReference type="Proteomes" id="UP000594771"/>
    </source>
</evidence>
<dbReference type="PROSITE" id="PS50035">
    <property type="entry name" value="PLD"/>
    <property type="match status" value="2"/>
</dbReference>
<dbReference type="InterPro" id="IPR030874">
    <property type="entry name" value="Cardiolipin_synth_Firmi"/>
</dbReference>
<protein>
    <recommendedName>
        <fullName evidence="13 14">Cardiolipin synthase</fullName>
        <shortName evidence="13">CL synthase</shortName>
        <ecNumber evidence="13 14">2.7.8.-</ecNumber>
    </recommendedName>
</protein>
<dbReference type="Gene3D" id="3.30.870.10">
    <property type="entry name" value="Endonuclease Chain A"/>
    <property type="match status" value="2"/>
</dbReference>
<evidence type="ECO:0000256" key="9">
    <source>
        <dbReference type="ARBA" id="ARBA00023136"/>
    </source>
</evidence>
<keyword evidence="6" id="KW-0677">Repeat</keyword>
<keyword evidence="9 13" id="KW-0472">Membrane</keyword>
<evidence type="ECO:0000256" key="12">
    <source>
        <dbReference type="ARBA" id="ARBA00057569"/>
    </source>
</evidence>
<feature type="active site" evidence="13">
    <location>
        <position position="221"/>
    </location>
</feature>
<dbReference type="CDD" id="cd09112">
    <property type="entry name" value="PLDc_CLS_2"/>
    <property type="match status" value="1"/>
</dbReference>
<evidence type="ECO:0000256" key="11">
    <source>
        <dbReference type="ARBA" id="ARBA00023264"/>
    </source>
</evidence>
<dbReference type="FunFam" id="3.30.870.10:FF:000014">
    <property type="entry name" value="Cardiolipin synthase"/>
    <property type="match status" value="1"/>
</dbReference>
<feature type="active site" evidence="13">
    <location>
        <position position="404"/>
    </location>
</feature>
<dbReference type="FunFam" id="3.30.870.10:FF:000021">
    <property type="entry name" value="Cardiolipin synthase"/>
    <property type="match status" value="1"/>
</dbReference>
<keyword evidence="4 13" id="KW-0808">Transferase</keyword>
<evidence type="ECO:0000256" key="5">
    <source>
        <dbReference type="ARBA" id="ARBA00022692"/>
    </source>
</evidence>
<feature type="active site" evidence="13">
    <location>
        <position position="406"/>
    </location>
</feature>
<keyword evidence="5 13" id="KW-0812">Transmembrane</keyword>
<keyword evidence="7 13" id="KW-1133">Transmembrane helix</keyword>
<proteinExistence type="inferred from homology"/>
<dbReference type="GeneID" id="35767964"/>
<comment type="function">
    <text evidence="12 13">Catalyzes the reversible phosphatidyl group transfer from one phosphatidylglycerol molecule to another to form cardiolipin (CL) (diphosphatidylglycerol) and glycerol.</text>
</comment>
<evidence type="ECO:0000313" key="15">
    <source>
        <dbReference type="EMBL" id="QPS01291.1"/>
    </source>
</evidence>
<dbReference type="InterPro" id="IPR025202">
    <property type="entry name" value="PLD-like_dom"/>
</dbReference>
<sequence>MTNWVNILIIAIILINTVSAIYTVFRQERPVATIWAWLLVLILLPGLGFVIYFFLGRKISDKQIFQLNEKEAMGMTTLVNKNIDDSGKQRFISDYDPELQELIILLYRSNFSILTANNEVEIFDEGKEKIEALLRDIAAAKHHIHIQYYILTPDEVGNRVLDALTKKAQEGVEVRLLYDALGSRKLKDKDLEALRAAGGVASAFFGYSTWIQNFRLNFRNHRKIVVIDGRVGYIGGFNIAKEYIGKGSLGYWRDTHLRVVGEAVQALQSRFVVDWYASTDEDTSLLLAEPELAHDYFPLFPVADKVPMQIVSSGPEDETDQIKMGYLKMITMARSRIYLHTPYFIPDSPILEALELAALSGIEVHIMIPCKPDHPFVYRATEYYSKEVLASGVHVHRYDKGFLHSKMMIVDDRIASVGTANFDIRSFRLNFEVNAFIYDKAVVAELIAQYERDLKDSTVLTQEYFDNQSSWKKFKQKGSRLLAPIL</sequence>
<keyword evidence="10 13" id="KW-0594">Phospholipid biosynthesis</keyword>
<dbReference type="NCBIfam" id="TIGR04265">
    <property type="entry name" value="bac_cardiolipin"/>
    <property type="match status" value="1"/>
</dbReference>
<comment type="similarity">
    <text evidence="13">Belongs to the phospholipase D family. Cardiolipin synthase subfamily.</text>
</comment>
<dbReference type="HAMAP" id="MF_01916">
    <property type="entry name" value="Cardiolipin_synth_Cls"/>
    <property type="match status" value="1"/>
</dbReference>
<dbReference type="RefSeq" id="WP_060777869.1">
    <property type="nucleotide sequence ID" value="NZ_CAJHLF010000003.1"/>
</dbReference>
<dbReference type="GO" id="GO:0032049">
    <property type="term" value="P:cardiolipin biosynthetic process"/>
    <property type="evidence" value="ECO:0007669"/>
    <property type="project" value="UniProtKB-UniRule"/>
</dbReference>
<evidence type="ECO:0000256" key="14">
    <source>
        <dbReference type="NCBIfam" id="TIGR04265"/>
    </source>
</evidence>
<evidence type="ECO:0000256" key="3">
    <source>
        <dbReference type="ARBA" id="ARBA00022516"/>
    </source>
</evidence>
<dbReference type="Pfam" id="PF13091">
    <property type="entry name" value="PLDc_2"/>
    <property type="match status" value="2"/>
</dbReference>
<evidence type="ECO:0000256" key="6">
    <source>
        <dbReference type="ARBA" id="ARBA00022737"/>
    </source>
</evidence>
<gene>
    <name evidence="15" type="primary">cls</name>
    <name evidence="15" type="ORF">I6G68_07960</name>
</gene>
<dbReference type="InterPro" id="IPR001736">
    <property type="entry name" value="PLipase_D/transphosphatidylase"/>
</dbReference>
<dbReference type="InterPro" id="IPR022924">
    <property type="entry name" value="Cardiolipin_synthase"/>
</dbReference>
<dbReference type="SMART" id="SM00155">
    <property type="entry name" value="PLDc"/>
    <property type="match status" value="2"/>
</dbReference>
<dbReference type="OrthoDB" id="9762009at2"/>
<evidence type="ECO:0000256" key="7">
    <source>
        <dbReference type="ARBA" id="ARBA00022989"/>
    </source>
</evidence>
<name>A0A0X8FDQ7_9LACT</name>
<dbReference type="GO" id="GO:0008808">
    <property type="term" value="F:cardiolipin synthase activity"/>
    <property type="evidence" value="ECO:0007669"/>
    <property type="project" value="UniProtKB-UniRule"/>
</dbReference>
<feature type="transmembrane region" description="Helical" evidence="13">
    <location>
        <begin position="7"/>
        <end position="25"/>
    </location>
</feature>
<dbReference type="CDD" id="cd09110">
    <property type="entry name" value="PLDc_CLS_1"/>
    <property type="match status" value="1"/>
</dbReference>
<comment type="subcellular location">
    <subcellularLocation>
        <location evidence="1 13">Cell membrane</location>
        <topology evidence="1 13">Multi-pass membrane protein</topology>
    </subcellularLocation>
</comment>
<dbReference type="AlphaFoldDB" id="A0A0X8FDQ7"/>
<dbReference type="InterPro" id="IPR027379">
    <property type="entry name" value="CLS_N"/>
</dbReference>
<keyword evidence="8 13" id="KW-0443">Lipid metabolism</keyword>
<dbReference type="KEGG" id="aun:AWM73_02090"/>
<feature type="active site" evidence="13">
    <location>
        <position position="223"/>
    </location>
</feature>
<keyword evidence="11 13" id="KW-1208">Phospholipid metabolism</keyword>
<evidence type="ECO:0000256" key="2">
    <source>
        <dbReference type="ARBA" id="ARBA00022475"/>
    </source>
</evidence>
<dbReference type="EMBL" id="CP065662">
    <property type="protein sequence ID" value="QPS01291.1"/>
    <property type="molecule type" value="Genomic_DNA"/>
</dbReference>
<feature type="transmembrane region" description="Helical" evidence="13">
    <location>
        <begin position="31"/>
        <end position="55"/>
    </location>
</feature>